<dbReference type="Proteomes" id="UP000248544">
    <property type="component" value="Unassembled WGS sequence"/>
</dbReference>
<dbReference type="Gene3D" id="2.60.120.650">
    <property type="entry name" value="Cupin"/>
    <property type="match status" value="1"/>
</dbReference>
<dbReference type="EMBL" id="POUA01000620">
    <property type="protein sequence ID" value="PZG19882.1"/>
    <property type="molecule type" value="Genomic_DNA"/>
</dbReference>
<evidence type="ECO:0000313" key="3">
    <source>
        <dbReference type="Proteomes" id="UP000248544"/>
    </source>
</evidence>
<dbReference type="AlphaFoldDB" id="A0A2W2E750"/>
<dbReference type="SUPFAM" id="SSF51197">
    <property type="entry name" value="Clavaminate synthase-like"/>
    <property type="match status" value="1"/>
</dbReference>
<sequence>MITAPAEAPGALIAGTLWAAIETSGGLRRAATEGHAHFQQAFDPEWASDLPLPIDGDQPDGAPVALLDGREEFERHTDAQALADAYDGRHRTRVYEDIGRDNPAAWYTYAALQIGRLAARDLAVVCSVFQSRWGDESIGPHRDAWYGAIVQVRGVKGWLVGEGLFDGATRPIHAVTTKAGDVLLLPKGLPHTVSTPKEPGHSVHLAFAIDRDD</sequence>
<dbReference type="Pfam" id="PF08007">
    <property type="entry name" value="JmjC_2"/>
    <property type="match status" value="1"/>
</dbReference>
<evidence type="ECO:0000259" key="1">
    <source>
        <dbReference type="Pfam" id="PF08007"/>
    </source>
</evidence>
<reference evidence="2 3" key="1">
    <citation type="submission" date="2018-01" db="EMBL/GenBank/DDBJ databases">
        <title>Draft genome sequence of Sphaerisporangium sp. 7K107.</title>
        <authorList>
            <person name="Sahin N."/>
            <person name="Saygin H."/>
            <person name="Ay H."/>
        </authorList>
    </citation>
    <scope>NUCLEOTIDE SEQUENCE [LARGE SCALE GENOMIC DNA]</scope>
    <source>
        <strain evidence="2 3">7K107</strain>
    </source>
</reference>
<comment type="caution">
    <text evidence="2">The sequence shown here is derived from an EMBL/GenBank/DDBJ whole genome shotgun (WGS) entry which is preliminary data.</text>
</comment>
<evidence type="ECO:0000313" key="2">
    <source>
        <dbReference type="EMBL" id="PZG19882.1"/>
    </source>
</evidence>
<proteinExistence type="predicted"/>
<accession>A0A2W2E750</accession>
<name>A0A2W2E750_9ACTN</name>
<organism evidence="2 3">
    <name type="scientific">Spongiactinospora gelatinilytica</name>
    <dbReference type="NCBI Taxonomy" id="2666298"/>
    <lineage>
        <taxon>Bacteria</taxon>
        <taxon>Bacillati</taxon>
        <taxon>Actinomycetota</taxon>
        <taxon>Actinomycetes</taxon>
        <taxon>Streptosporangiales</taxon>
        <taxon>Streptosporangiaceae</taxon>
        <taxon>Spongiactinospora</taxon>
    </lineage>
</organism>
<dbReference type="InterPro" id="IPR003347">
    <property type="entry name" value="JmjC_dom"/>
</dbReference>
<feature type="domain" description="JmjC" evidence="1">
    <location>
        <begin position="122"/>
        <end position="207"/>
    </location>
</feature>
<keyword evidence="3" id="KW-1185">Reference proteome</keyword>
<gene>
    <name evidence="2" type="ORF">C1I98_37765</name>
</gene>
<dbReference type="RefSeq" id="WP_111172044.1">
    <property type="nucleotide sequence ID" value="NZ_POUA01000620.1"/>
</dbReference>
<protein>
    <recommendedName>
        <fullName evidence="1">JmjC domain-containing protein</fullName>
    </recommendedName>
</protein>